<reference evidence="2" key="1">
    <citation type="submission" date="2016-11" db="EMBL/GenBank/DDBJ databases">
        <authorList>
            <person name="Jaros S."/>
            <person name="Januszkiewicz K."/>
            <person name="Wedrychowicz H."/>
        </authorList>
    </citation>
    <scope>NUCLEOTIDE SEQUENCE [LARGE SCALE GENOMIC DNA]</scope>
    <source>
        <strain evidence="2">DSM 19859</strain>
    </source>
</reference>
<evidence type="ECO:0000313" key="4">
    <source>
        <dbReference type="Proteomes" id="UP000290037"/>
    </source>
</evidence>
<evidence type="ECO:0000313" key="2">
    <source>
        <dbReference type="EMBL" id="SHI09024.1"/>
    </source>
</evidence>
<organism evidence="2 3">
    <name type="scientific">Leeuwenhoekiella palythoae</name>
    <dbReference type="NCBI Taxonomy" id="573501"/>
    <lineage>
        <taxon>Bacteria</taxon>
        <taxon>Pseudomonadati</taxon>
        <taxon>Bacteroidota</taxon>
        <taxon>Flavobacteriia</taxon>
        <taxon>Flavobacteriales</taxon>
        <taxon>Flavobacteriaceae</taxon>
        <taxon>Leeuwenhoekiella</taxon>
    </lineage>
</organism>
<name>A0A1M5YAY9_9FLAO</name>
<reference evidence="3" key="2">
    <citation type="submission" date="2016-11" db="EMBL/GenBank/DDBJ databases">
        <authorList>
            <person name="Varghese N."/>
            <person name="Submissions S."/>
        </authorList>
    </citation>
    <scope>NUCLEOTIDE SEQUENCE [LARGE SCALE GENOMIC DNA]</scope>
    <source>
        <strain evidence="3">DSM 19859</strain>
    </source>
</reference>
<accession>A0A1M5YAY9</accession>
<sequence>MKTSPNSHFANLIATILKRYRCTESEKQWLSTLSIDQIIQISQTEFGGFDKVTGQFNPEIKSGTYKVKIDYNDMNEGRCKREYLVSNQIN</sequence>
<proteinExistence type="predicted"/>
<evidence type="ECO:0000313" key="3">
    <source>
        <dbReference type="Proteomes" id="UP000184240"/>
    </source>
</evidence>
<reference evidence="1 4" key="3">
    <citation type="submission" date="2018-07" db="EMBL/GenBank/DDBJ databases">
        <title>Leeuwenhoekiella genomics.</title>
        <authorList>
            <person name="Tahon G."/>
            <person name="Willems A."/>
        </authorList>
    </citation>
    <scope>NUCLEOTIDE SEQUENCE [LARGE SCALE GENOMIC DNA]</scope>
    <source>
        <strain evidence="1 4">LMG 24856</strain>
    </source>
</reference>
<evidence type="ECO:0000313" key="1">
    <source>
        <dbReference type="EMBL" id="RXG30602.1"/>
    </source>
</evidence>
<protein>
    <submittedName>
        <fullName evidence="2">Uncharacterized protein</fullName>
    </submittedName>
</protein>
<dbReference type="OrthoDB" id="1445683at2"/>
<dbReference type="Proteomes" id="UP000290037">
    <property type="component" value="Unassembled WGS sequence"/>
</dbReference>
<dbReference type="Proteomes" id="UP000184240">
    <property type="component" value="Unassembled WGS sequence"/>
</dbReference>
<gene>
    <name evidence="1" type="ORF">DSM01_1353</name>
    <name evidence="2" type="ORF">SAMN04487999_2061</name>
</gene>
<keyword evidence="4" id="KW-1185">Reference proteome</keyword>
<dbReference type="EMBL" id="FQXT01000003">
    <property type="protein sequence ID" value="SHI09024.1"/>
    <property type="molecule type" value="Genomic_DNA"/>
</dbReference>
<dbReference type="STRING" id="573501.SAMN04487999_2061"/>
<dbReference type="EMBL" id="QOVN01000002">
    <property type="protein sequence ID" value="RXG30602.1"/>
    <property type="molecule type" value="Genomic_DNA"/>
</dbReference>
<dbReference type="RefSeq" id="WP_072982750.1">
    <property type="nucleotide sequence ID" value="NZ_CAXPJH010000008.1"/>
</dbReference>
<dbReference type="AlphaFoldDB" id="A0A1M5YAY9"/>